<proteinExistence type="predicted"/>
<reference evidence="2" key="3">
    <citation type="submission" date="2016-02" db="EMBL/GenBank/DDBJ databases">
        <title>Draft genome of pathogenic Streptomyces sp. in Japan.</title>
        <authorList>
            <person name="Tomihama T."/>
            <person name="Ikenaga M."/>
            <person name="Sakai M."/>
            <person name="Okubo T."/>
            <person name="Ikeda S."/>
        </authorList>
    </citation>
    <scope>NUCLEOTIDE SEQUENCE [LARGE SCALE GENOMIC DNA]</scope>
    <source>
        <strain evidence="2">S58</strain>
    </source>
</reference>
<protein>
    <submittedName>
        <fullName evidence="1">Uncharacterized protein</fullName>
    </submittedName>
</protein>
<name>A0A100JLU2_STRSC</name>
<sequence length="133" mass="14452">MTTHDDTPAITDSHLLAHPPGPELAAWLGDAPHTLDGNRLILHTDLGDMYPRAGWTLLKWSDGEITVASPRTVERVYGPHGLLGQAQHAVTRVRALADSWAKAGPPPPGTSISRWVDARLIELNTALDQTTER</sequence>
<organism evidence="1 2">
    <name type="scientific">Streptomyces scabiei</name>
    <dbReference type="NCBI Taxonomy" id="1930"/>
    <lineage>
        <taxon>Bacteria</taxon>
        <taxon>Bacillati</taxon>
        <taxon>Actinomycetota</taxon>
        <taxon>Actinomycetes</taxon>
        <taxon>Kitasatosporales</taxon>
        <taxon>Streptomycetaceae</taxon>
        <taxon>Streptomyces</taxon>
    </lineage>
</organism>
<dbReference type="Proteomes" id="UP000067448">
    <property type="component" value="Unassembled WGS sequence"/>
</dbReference>
<dbReference type="RefSeq" id="WP_059079763.1">
    <property type="nucleotide sequence ID" value="NZ_BCMM01000008.1"/>
</dbReference>
<accession>A0A100JLU2</accession>
<dbReference type="AlphaFoldDB" id="A0A100JLU2"/>
<comment type="caution">
    <text evidence="1">The sequence shown here is derived from an EMBL/GenBank/DDBJ whole genome shotgun (WGS) entry which is preliminary data.</text>
</comment>
<gene>
    <name evidence="1" type="ORF">SsS58_02268</name>
</gene>
<reference evidence="1 2" key="2">
    <citation type="journal article" date="2016" name="Genome Announc.">
        <title>Draft Genome Sequences of Streptomyces scabiei S58, Streptomyces turgidiscabies T45, and Streptomyces acidiscabies a10, the Pathogens of Potato Common Scab, Isolated in Japan.</title>
        <authorList>
            <person name="Tomihama T."/>
            <person name="Nishi Y."/>
            <person name="Sakai M."/>
            <person name="Ikenaga M."/>
            <person name="Okubo T."/>
            <person name="Ikeda S."/>
        </authorList>
    </citation>
    <scope>NUCLEOTIDE SEQUENCE [LARGE SCALE GENOMIC DNA]</scope>
    <source>
        <strain evidence="1 2">S58</strain>
    </source>
</reference>
<dbReference type="EMBL" id="BCMM01000008">
    <property type="protein sequence ID" value="GAQ61914.1"/>
    <property type="molecule type" value="Genomic_DNA"/>
</dbReference>
<evidence type="ECO:0000313" key="1">
    <source>
        <dbReference type="EMBL" id="GAQ61914.1"/>
    </source>
</evidence>
<evidence type="ECO:0000313" key="2">
    <source>
        <dbReference type="Proteomes" id="UP000067448"/>
    </source>
</evidence>
<dbReference type="OrthoDB" id="4334784at2"/>
<reference evidence="2" key="1">
    <citation type="submission" date="2015-11" db="EMBL/GenBank/DDBJ databases">
        <authorList>
            <consortium name="Cross-ministerial Strategic Innovation Promotion Program (SIP) consortium"/>
            <person name="Tomihama T."/>
            <person name="Ikenaga M."/>
            <person name="Sakai M."/>
            <person name="Okubo T."/>
            <person name="Ikeda S."/>
        </authorList>
    </citation>
    <scope>NUCLEOTIDE SEQUENCE [LARGE SCALE GENOMIC DNA]</scope>
    <source>
        <strain evidence="2">S58</strain>
    </source>
</reference>